<dbReference type="AlphaFoldDB" id="Q05E84"/>
<dbReference type="RefSeq" id="WP_010865627.1">
    <property type="nucleotide sequence ID" value="NC_000854.2"/>
</dbReference>
<dbReference type="InterPro" id="IPR019270">
    <property type="entry name" value="DUF2283"/>
</dbReference>
<dbReference type="KEGG" id="ape:APE_0275a"/>
<reference evidence="1 2" key="1">
    <citation type="journal article" date="1999" name="DNA Res.">
        <title>Complete genome sequence of an aerobic hyper-thermophilic crenarchaeon, Aeropyrum pernix K1.</title>
        <authorList>
            <person name="Kawarabayasi Y."/>
            <person name="Hino Y."/>
            <person name="Horikawa H."/>
            <person name="Yamazaki S."/>
            <person name="Haikawa Y."/>
            <person name="Jin-no K."/>
            <person name="Takahashi M."/>
            <person name="Sekine M."/>
            <person name="Baba S."/>
            <person name="Ankai A."/>
            <person name="Kosugi H."/>
            <person name="Hosoyama A."/>
            <person name="Fukui S."/>
            <person name="Nagai Y."/>
            <person name="Nishijima K."/>
            <person name="Nakazawa H."/>
            <person name="Takamiya M."/>
            <person name="Masuda S."/>
            <person name="Funahashi T."/>
            <person name="Tanaka T."/>
            <person name="Kudoh Y."/>
            <person name="Yamazaki J."/>
            <person name="Kushida N."/>
            <person name="Oguchi A."/>
            <person name="Aoki K."/>
            <person name="Kubota K."/>
            <person name="Nakamura Y."/>
            <person name="Nomura N."/>
            <person name="Sako Y."/>
            <person name="Kikuchi H."/>
        </authorList>
    </citation>
    <scope>NUCLEOTIDE SEQUENCE [LARGE SCALE GENOMIC DNA]</scope>
    <source>
        <strain evidence="2">ATCC 700893 / DSM 11879 / JCM 9820 / NBRC 100138 / K1</strain>
    </source>
</reference>
<organism evidence="1 2">
    <name type="scientific">Aeropyrum pernix (strain ATCC 700893 / DSM 11879 / JCM 9820 / NBRC 100138 / K1)</name>
    <dbReference type="NCBI Taxonomy" id="272557"/>
    <lineage>
        <taxon>Archaea</taxon>
        <taxon>Thermoproteota</taxon>
        <taxon>Thermoprotei</taxon>
        <taxon>Desulfurococcales</taxon>
        <taxon>Desulfurococcaceae</taxon>
        <taxon>Aeropyrum</taxon>
    </lineage>
</organism>
<evidence type="ECO:0008006" key="3">
    <source>
        <dbReference type="Google" id="ProtNLM"/>
    </source>
</evidence>
<gene>
    <name evidence="1" type="ordered locus">APE_0275a</name>
</gene>
<dbReference type="GeneID" id="4525210"/>
<dbReference type="PANTHER" id="PTHR37029:SF1">
    <property type="entry name" value="SSR1768 PROTEIN"/>
    <property type="match status" value="1"/>
</dbReference>
<dbReference type="EnsemblBacteria" id="BAF34717">
    <property type="protein sequence ID" value="BAF34717"/>
    <property type="gene ID" value="APE_0275a"/>
</dbReference>
<sequence>MPSEIRLKYDRSSDALYIRVKESRIVDSEEIAPGIIVDYDEHGEIVGIEILGFSKKKIDLHRLVTEGPEAMVLEA</sequence>
<dbReference type="Pfam" id="PF10049">
    <property type="entry name" value="DUF2283"/>
    <property type="match status" value="1"/>
</dbReference>
<protein>
    <recommendedName>
        <fullName evidence="3">DUF2283 domain-containing protein</fullName>
    </recommendedName>
</protein>
<dbReference type="Proteomes" id="UP000002518">
    <property type="component" value="Chromosome"/>
</dbReference>
<dbReference type="PANTHER" id="PTHR37029">
    <property type="entry name" value="SSR1768 PROTEIN"/>
    <property type="match status" value="1"/>
</dbReference>
<dbReference type="PATRIC" id="fig|272557.25.peg.208"/>
<accession>Q05E84</accession>
<name>Q05E84_AERPE</name>
<evidence type="ECO:0000313" key="1">
    <source>
        <dbReference type="EMBL" id="BAF34717.1"/>
    </source>
</evidence>
<dbReference type="EMBL" id="BA000002">
    <property type="protein sequence ID" value="BAF34717.1"/>
    <property type="molecule type" value="Genomic_DNA"/>
</dbReference>
<proteinExistence type="predicted"/>
<dbReference type="eggNOG" id="arCOG02270">
    <property type="taxonomic scope" value="Archaea"/>
</dbReference>
<keyword evidence="2" id="KW-1185">Reference proteome</keyword>
<evidence type="ECO:0000313" key="2">
    <source>
        <dbReference type="Proteomes" id="UP000002518"/>
    </source>
</evidence>